<evidence type="ECO:0000256" key="4">
    <source>
        <dbReference type="ARBA" id="ARBA00022618"/>
    </source>
</evidence>
<gene>
    <name evidence="13" type="ORF">M427DRAFT_63997</name>
</gene>
<dbReference type="Pfam" id="PF03271">
    <property type="entry name" value="EB1"/>
    <property type="match status" value="1"/>
</dbReference>
<organism evidence="13 14">
    <name type="scientific">Gonapodya prolifera (strain JEL478)</name>
    <name type="common">Monoblepharis prolifera</name>
    <dbReference type="NCBI Taxonomy" id="1344416"/>
    <lineage>
        <taxon>Eukaryota</taxon>
        <taxon>Fungi</taxon>
        <taxon>Fungi incertae sedis</taxon>
        <taxon>Chytridiomycota</taxon>
        <taxon>Chytridiomycota incertae sedis</taxon>
        <taxon>Monoblepharidomycetes</taxon>
        <taxon>Monoblepharidales</taxon>
        <taxon>Gonapodyaceae</taxon>
        <taxon>Gonapodya</taxon>
    </lineage>
</organism>
<feature type="compositionally biased region" description="Low complexity" evidence="10">
    <location>
        <begin position="169"/>
        <end position="187"/>
    </location>
</feature>
<dbReference type="Gene3D" id="1.10.418.10">
    <property type="entry name" value="Calponin-like domain"/>
    <property type="match status" value="1"/>
</dbReference>
<evidence type="ECO:0000256" key="8">
    <source>
        <dbReference type="ARBA" id="ARBA00023306"/>
    </source>
</evidence>
<keyword evidence="6" id="KW-0498">Mitosis</keyword>
<keyword evidence="5 9" id="KW-0493">Microtubule</keyword>
<dbReference type="InterPro" id="IPR001715">
    <property type="entry name" value="CH_dom"/>
</dbReference>
<evidence type="ECO:0000256" key="1">
    <source>
        <dbReference type="ARBA" id="ARBA00004245"/>
    </source>
</evidence>
<evidence type="ECO:0000256" key="3">
    <source>
        <dbReference type="ARBA" id="ARBA00022490"/>
    </source>
</evidence>
<feature type="domain" description="Calponin-homology (CH)" evidence="11">
    <location>
        <begin position="7"/>
        <end position="108"/>
    </location>
</feature>
<sequence length="318" mass="34519">MASWFSHDSKSDLINWVNDLLKLNITRVEQCGNGAIHCQIFDTIYGDVQMSKVKFDAKAEHEFVANFKILQNCFDRHRIPNAIPVDRLVRCKFQDNIEFLQWVKKYWDDHYQPTSVYDPIKRRSGRGVAPAVAMVPSVLRKAVAGTWVQQGGLGTVELAKELEAPAEVAAGPAPKGLPARAPAAAARRPTKSVSPKAPAGGNSPPGAPAPSATANRHNAAPAGVTVPPAELAALRGQLAALTAQLDVATRERDFYYDKLREIEVVMGGGEEDGQEQPEPPSTVDGMRDMVLQILYRTEEGFEVPEDEAAESKGGLVGV</sequence>
<dbReference type="GO" id="GO:0035372">
    <property type="term" value="P:protein localization to microtubule"/>
    <property type="evidence" value="ECO:0007669"/>
    <property type="project" value="UniProtKB-ARBA"/>
</dbReference>
<dbReference type="OMA" id="ETMPMNS"/>
<dbReference type="OrthoDB" id="2119228at2759"/>
<protein>
    <submittedName>
        <fullName evidence="13">Uncharacterized protein</fullName>
    </submittedName>
</protein>
<evidence type="ECO:0000256" key="7">
    <source>
        <dbReference type="ARBA" id="ARBA00023212"/>
    </source>
</evidence>
<dbReference type="EMBL" id="KQ965861">
    <property type="protein sequence ID" value="KXS09486.1"/>
    <property type="molecule type" value="Genomic_DNA"/>
</dbReference>
<evidence type="ECO:0000313" key="14">
    <source>
        <dbReference type="Proteomes" id="UP000070544"/>
    </source>
</evidence>
<dbReference type="AlphaFoldDB" id="A0A138ZYB0"/>
<comment type="similarity">
    <text evidence="2">Belongs to the MAPRE family.</text>
</comment>
<dbReference type="InterPro" id="IPR004953">
    <property type="entry name" value="EB1_C"/>
</dbReference>
<keyword evidence="4" id="KW-0132">Cell division</keyword>
<feature type="compositionally biased region" description="Low complexity" evidence="10">
    <location>
        <begin position="194"/>
        <end position="214"/>
    </location>
</feature>
<comment type="subcellular location">
    <subcellularLocation>
        <location evidence="1">Cytoplasm</location>
        <location evidence="1">Cytoskeleton</location>
    </subcellularLocation>
</comment>
<evidence type="ECO:0000256" key="6">
    <source>
        <dbReference type="ARBA" id="ARBA00022776"/>
    </source>
</evidence>
<reference evidence="13 14" key="1">
    <citation type="journal article" date="2015" name="Genome Biol. Evol.">
        <title>Phylogenomic analyses indicate that early fungi evolved digesting cell walls of algal ancestors of land plants.</title>
        <authorList>
            <person name="Chang Y."/>
            <person name="Wang S."/>
            <person name="Sekimoto S."/>
            <person name="Aerts A.L."/>
            <person name="Choi C."/>
            <person name="Clum A."/>
            <person name="LaButti K.M."/>
            <person name="Lindquist E.A."/>
            <person name="Yee Ngan C."/>
            <person name="Ohm R.A."/>
            <person name="Salamov A.A."/>
            <person name="Grigoriev I.V."/>
            <person name="Spatafora J.W."/>
            <person name="Berbee M.L."/>
        </authorList>
    </citation>
    <scope>NUCLEOTIDE SEQUENCE [LARGE SCALE GENOMIC DNA]</scope>
    <source>
        <strain evidence="13 14">JEL478</strain>
    </source>
</reference>
<keyword evidence="8" id="KW-0131">Cell cycle</keyword>
<evidence type="ECO:0000256" key="2">
    <source>
        <dbReference type="ARBA" id="ARBA00010729"/>
    </source>
</evidence>
<dbReference type="Proteomes" id="UP000070544">
    <property type="component" value="Unassembled WGS sequence"/>
</dbReference>
<dbReference type="InterPro" id="IPR036133">
    <property type="entry name" value="EB1_C_sf"/>
</dbReference>
<feature type="region of interest" description="Disordered" evidence="10">
    <location>
        <begin position="169"/>
        <end position="222"/>
    </location>
</feature>
<dbReference type="PROSITE" id="PS50021">
    <property type="entry name" value="CH"/>
    <property type="match status" value="1"/>
</dbReference>
<evidence type="ECO:0000313" key="13">
    <source>
        <dbReference type="EMBL" id="KXS09486.1"/>
    </source>
</evidence>
<name>A0A138ZYB0_GONPJ</name>
<dbReference type="GO" id="GO:0030473">
    <property type="term" value="P:nuclear migration along microtubule"/>
    <property type="evidence" value="ECO:0007669"/>
    <property type="project" value="UniProtKB-ARBA"/>
</dbReference>
<dbReference type="InterPro" id="IPR036872">
    <property type="entry name" value="CH_dom_sf"/>
</dbReference>
<dbReference type="Gene3D" id="1.20.5.1430">
    <property type="match status" value="1"/>
</dbReference>
<dbReference type="GO" id="GO:0072686">
    <property type="term" value="C:mitotic spindle"/>
    <property type="evidence" value="ECO:0007669"/>
    <property type="project" value="UniProtKB-ARBA"/>
</dbReference>
<evidence type="ECO:0000259" key="12">
    <source>
        <dbReference type="PROSITE" id="PS51230"/>
    </source>
</evidence>
<keyword evidence="3" id="KW-0963">Cytoplasm</keyword>
<keyword evidence="14" id="KW-1185">Reference proteome</keyword>
<accession>A0A138ZYB0</accession>
<proteinExistence type="inferred from homology"/>
<dbReference type="GO" id="GO:0051010">
    <property type="term" value="F:microtubule plus-end binding"/>
    <property type="evidence" value="ECO:0007669"/>
    <property type="project" value="UniProtKB-ARBA"/>
</dbReference>
<evidence type="ECO:0000256" key="9">
    <source>
        <dbReference type="PROSITE-ProRule" id="PRU00576"/>
    </source>
</evidence>
<dbReference type="FunFam" id="1.10.418.10:FF:000028">
    <property type="entry name" value="RP/EB family microtubule-associated protein"/>
    <property type="match status" value="1"/>
</dbReference>
<dbReference type="InterPro" id="IPR027328">
    <property type="entry name" value="MAPRE"/>
</dbReference>
<dbReference type="SUPFAM" id="SSF47576">
    <property type="entry name" value="Calponin-homology domain, CH-domain"/>
    <property type="match status" value="1"/>
</dbReference>
<evidence type="ECO:0000256" key="5">
    <source>
        <dbReference type="ARBA" id="ARBA00022701"/>
    </source>
</evidence>
<evidence type="ECO:0000259" key="11">
    <source>
        <dbReference type="PROSITE" id="PS50021"/>
    </source>
</evidence>
<evidence type="ECO:0000256" key="10">
    <source>
        <dbReference type="SAM" id="MobiDB-lite"/>
    </source>
</evidence>
<dbReference type="PANTHER" id="PTHR10623">
    <property type="entry name" value="MICROTUBULE-ASSOCIATED PROTEIN RP/EB FAMILY MEMBER"/>
    <property type="match status" value="1"/>
</dbReference>
<dbReference type="STRING" id="1344416.A0A138ZYB0"/>
<dbReference type="GO" id="GO:0035371">
    <property type="term" value="C:microtubule plus-end"/>
    <property type="evidence" value="ECO:0007669"/>
    <property type="project" value="UniProtKB-ARBA"/>
</dbReference>
<dbReference type="SUPFAM" id="SSF140612">
    <property type="entry name" value="EB1 dimerisation domain-like"/>
    <property type="match status" value="1"/>
</dbReference>
<dbReference type="PROSITE" id="PS51230">
    <property type="entry name" value="EB1_C"/>
    <property type="match status" value="1"/>
</dbReference>
<dbReference type="GO" id="GO:0051301">
    <property type="term" value="P:cell division"/>
    <property type="evidence" value="ECO:0007669"/>
    <property type="project" value="UniProtKB-KW"/>
</dbReference>
<feature type="domain" description="EB1 C-terminal" evidence="12">
    <location>
        <begin position="223"/>
        <end position="303"/>
    </location>
</feature>
<keyword evidence="7" id="KW-0206">Cytoskeleton</keyword>